<dbReference type="Proteomes" id="UP000078200">
    <property type="component" value="Unassembled WGS sequence"/>
</dbReference>
<evidence type="ECO:0000313" key="2">
    <source>
        <dbReference type="EnsemblMetazoa" id="GAUT043166-PA"/>
    </source>
</evidence>
<reference evidence="2" key="1">
    <citation type="submission" date="2020-05" db="UniProtKB">
        <authorList>
            <consortium name="EnsemblMetazoa"/>
        </authorList>
    </citation>
    <scope>IDENTIFICATION</scope>
    <source>
        <strain evidence="2">TTRI</strain>
    </source>
</reference>
<proteinExistence type="predicted"/>
<dbReference type="Pfam" id="PF17919">
    <property type="entry name" value="RT_RNaseH_2"/>
    <property type="match status" value="1"/>
</dbReference>
<protein>
    <submittedName>
        <fullName evidence="2">RT_RNaseH_2 domain-containing protein</fullName>
    </submittedName>
</protein>
<name>A0A1A9VP51_GLOAU</name>
<dbReference type="SUPFAM" id="SSF56672">
    <property type="entry name" value="DNA/RNA polymerases"/>
    <property type="match status" value="1"/>
</dbReference>
<accession>A0A1A9VP51</accession>
<dbReference type="VEuPathDB" id="VectorBase:GAUT043166"/>
<evidence type="ECO:0000259" key="1">
    <source>
        <dbReference type="Pfam" id="PF17919"/>
    </source>
</evidence>
<dbReference type="InterPro" id="IPR043502">
    <property type="entry name" value="DNA/RNA_pol_sf"/>
</dbReference>
<organism evidence="2 3">
    <name type="scientific">Glossina austeni</name>
    <name type="common">Savannah tsetse fly</name>
    <dbReference type="NCBI Taxonomy" id="7395"/>
    <lineage>
        <taxon>Eukaryota</taxon>
        <taxon>Metazoa</taxon>
        <taxon>Ecdysozoa</taxon>
        <taxon>Arthropoda</taxon>
        <taxon>Hexapoda</taxon>
        <taxon>Insecta</taxon>
        <taxon>Pterygota</taxon>
        <taxon>Neoptera</taxon>
        <taxon>Endopterygota</taxon>
        <taxon>Diptera</taxon>
        <taxon>Brachycera</taxon>
        <taxon>Muscomorpha</taxon>
        <taxon>Hippoboscoidea</taxon>
        <taxon>Glossinidae</taxon>
        <taxon>Glossina</taxon>
    </lineage>
</organism>
<feature type="domain" description="Reverse transcriptase/retrotransposon-derived protein RNase H-like" evidence="1">
    <location>
        <begin position="61"/>
        <end position="135"/>
    </location>
</feature>
<keyword evidence="3" id="KW-1185">Reference proteome</keyword>
<dbReference type="EnsemblMetazoa" id="GAUT043166-RA">
    <property type="protein sequence ID" value="GAUT043166-PA"/>
    <property type="gene ID" value="GAUT043166"/>
</dbReference>
<sequence length="250" mass="28090">MKSKSLNTLFTKEGIQRSENKVAAIGDFDCPKPVKQPQKLTCPIHNTINKAIKSNDKVLIWDEYVIESFEHINETFSLRVLLNHFSNQPELPLTVGASSAAIGSILQQPSSGIADDLSFFSKTVSLPEIKYSTFDHGDAEPVSAKEGLEWAEGKPSWFSNGGMKTVSSLKSESNLACLREGPMAKILERQYYNKELKDSRRICKVYNLEDYVKNFLKCADIAAAFLKERLKAVPKTRVNTRSYYSTNIVR</sequence>
<dbReference type="GO" id="GO:0071897">
    <property type="term" value="P:DNA biosynthetic process"/>
    <property type="evidence" value="ECO:0007669"/>
    <property type="project" value="UniProtKB-ARBA"/>
</dbReference>
<dbReference type="InterPro" id="IPR041577">
    <property type="entry name" value="RT_RNaseH_2"/>
</dbReference>
<evidence type="ECO:0000313" key="3">
    <source>
        <dbReference type="Proteomes" id="UP000078200"/>
    </source>
</evidence>
<dbReference type="AlphaFoldDB" id="A0A1A9VP51"/>